<gene>
    <name evidence="1" type="ORF">F7725_005702</name>
</gene>
<evidence type="ECO:0000313" key="1">
    <source>
        <dbReference type="EMBL" id="KAF3852347.1"/>
    </source>
</evidence>
<accession>A0A7J5YV37</accession>
<sequence>MWVRTGQNAYLPIHEMVVALGPSQCCAMPFIHSLSGRDTTKGMVQEQHESLWTYLQSEEFGENPADAITDDLLNQARDLTITVYTSKADHFEGVLIWAN</sequence>
<dbReference type="OrthoDB" id="5958007at2759"/>
<organism evidence="1 2">
    <name type="scientific">Dissostichus mawsoni</name>
    <name type="common">Antarctic cod</name>
    <dbReference type="NCBI Taxonomy" id="36200"/>
    <lineage>
        <taxon>Eukaryota</taxon>
        <taxon>Metazoa</taxon>
        <taxon>Chordata</taxon>
        <taxon>Craniata</taxon>
        <taxon>Vertebrata</taxon>
        <taxon>Euteleostomi</taxon>
        <taxon>Actinopterygii</taxon>
        <taxon>Neopterygii</taxon>
        <taxon>Teleostei</taxon>
        <taxon>Neoteleostei</taxon>
        <taxon>Acanthomorphata</taxon>
        <taxon>Eupercaria</taxon>
        <taxon>Perciformes</taxon>
        <taxon>Notothenioidei</taxon>
        <taxon>Nototheniidae</taxon>
        <taxon>Dissostichus</taxon>
    </lineage>
</organism>
<dbReference type="Proteomes" id="UP000518266">
    <property type="component" value="Unassembled WGS sequence"/>
</dbReference>
<keyword evidence="2" id="KW-1185">Reference proteome</keyword>
<dbReference type="AlphaFoldDB" id="A0A7J5YV37"/>
<proteinExistence type="predicted"/>
<dbReference type="EMBL" id="JAAKFY010000009">
    <property type="protein sequence ID" value="KAF3852347.1"/>
    <property type="molecule type" value="Genomic_DNA"/>
</dbReference>
<reference evidence="1 2" key="1">
    <citation type="submission" date="2020-03" db="EMBL/GenBank/DDBJ databases">
        <title>Dissostichus mawsoni Genome sequencing and assembly.</title>
        <authorList>
            <person name="Park H."/>
        </authorList>
    </citation>
    <scope>NUCLEOTIDE SEQUENCE [LARGE SCALE GENOMIC DNA]</scope>
    <source>
        <strain evidence="1">DM0001</strain>
        <tissue evidence="1">Muscle</tissue>
    </source>
</reference>
<name>A0A7J5YV37_DISMA</name>
<evidence type="ECO:0000313" key="2">
    <source>
        <dbReference type="Proteomes" id="UP000518266"/>
    </source>
</evidence>
<comment type="caution">
    <text evidence="1">The sequence shown here is derived from an EMBL/GenBank/DDBJ whole genome shotgun (WGS) entry which is preliminary data.</text>
</comment>
<protein>
    <submittedName>
        <fullName evidence="1">Uncharacterized protein</fullName>
    </submittedName>
</protein>